<gene>
    <name evidence="6" type="ORF">AARAC_001624</name>
</gene>
<dbReference type="InterPro" id="IPR007111">
    <property type="entry name" value="NACHT_NTPase"/>
</dbReference>
<dbReference type="STRING" id="656916.A0A2G7FIM1"/>
<feature type="repeat" description="WD" evidence="3">
    <location>
        <begin position="1245"/>
        <end position="1277"/>
    </location>
</feature>
<keyword evidence="7" id="KW-1185">Reference proteome</keyword>
<dbReference type="InterPro" id="IPR019775">
    <property type="entry name" value="WD40_repeat_CS"/>
</dbReference>
<dbReference type="PROSITE" id="PS50837">
    <property type="entry name" value="NACHT"/>
    <property type="match status" value="1"/>
</dbReference>
<dbReference type="InterPro" id="IPR015943">
    <property type="entry name" value="WD40/YVTN_repeat-like_dom_sf"/>
</dbReference>
<feature type="domain" description="NACHT" evidence="5">
    <location>
        <begin position="404"/>
        <end position="554"/>
    </location>
</feature>
<dbReference type="Pfam" id="PF24883">
    <property type="entry name" value="NPHP3_N"/>
    <property type="match status" value="1"/>
</dbReference>
<dbReference type="PRINTS" id="PR00320">
    <property type="entry name" value="GPROTEINBRPT"/>
</dbReference>
<reference evidence="6 7" key="1">
    <citation type="submission" date="2017-05" db="EMBL/GenBank/DDBJ databases">
        <title>Genome sequence for an aflatoxigenic pathogen of Argentinian peanut, Aspergillus arachidicola.</title>
        <authorList>
            <person name="Moore G."/>
            <person name="Beltz S.B."/>
            <person name="Mack B.M."/>
        </authorList>
    </citation>
    <scope>NUCLEOTIDE SEQUENCE [LARGE SCALE GENOMIC DNA]</scope>
    <source>
        <strain evidence="6 7">CBS 117610</strain>
    </source>
</reference>
<dbReference type="EMBL" id="NEXV01000612">
    <property type="protein sequence ID" value="PIG80477.1"/>
    <property type="molecule type" value="Genomic_DNA"/>
</dbReference>
<sequence>MGLSKLFPCIKKKREEAQLNDNAPNNNDQSNATAQGTSPDKKNPPILPPVATVSKDSAGPSPSEQEPPAKVKEQSNISTSQRVWNRAYDELADDEGTADLVKAYVAILANENKSEGDGLDSFDMDTAEQRQASMKRALKAGQARVAKSVKATSTVGGVVGFVNKFKGVIDVAVSSNPQAALPWAGVCVGLQFLLNPAQASKDQRDGLSYVISRMNWYCSLTDHILNEEKVQPGDRSYQSVLDELEGRVVVLYKALLKFQMKSACSYNKNQAKVFLKNMINLDDWAGEREAVEAAEKAVEDDTKTFIDIESRDRLNDLVHQGQDLRDTLGDFHQTVKDYFAAQRNMERSKEERECLGQLSVVNPEDLKDGIEGRNDILLPATYEWIFETPEYKSFVNWSNPDACRVLWLNGPAGTGKSMLMIGILNELAKQPSNMVPSLSYFFFEAGRDHQKTPADAIRSLVWMLAIQQPQLVHYILDASQNSGSGYFNGADIYWALEKILIKMLNDDSLSPVYLGLDALDECDEGGPGVGTIQELIAKTLKQSKKVKWILSSRPEVNMLKRLKNDLPPSSIADMAIQSRPDAIKVYIKYKLSQLETRLDYGQTKLNEVSTEIFQRSQNTFLWVSLVFKDILENSVSEFDVLPHIKETPSDLDKLYDRFMAKIKKKHPTERTYCIEVIAACCLANRPLSIPELSVLAGLPDDHSTNTIVPRCGSFLTVNDGVILMTHNSARQYLDRYFESHTEGGIGQRHLDLAKRSIDAMSKTLKRNIYDVNPGSDITDIHVPENDPLVSIRYSCEYWPTHLLNSERYRQRNGDASQLFVSFIQDHLLHWLESLSLIDRLPRAIPALASLEKNYRYDEDVAALFTDALTFTRRNTAMIKQYPLQVYGTALALSPTNSGVRLRHWHEKLPCLQSISGVMEGPDPCIQILDSRSMASSLVFSSEGDLLVSGSLYKPGTIVIWETSTGVCKQVLKNEIGGNMALAFGPKGDVLASACRNEVRIWDINTGVQKQTLRLSPGPRRKERVWETGPPTQHGGQVITTITSVGEAPDCYGDVKSLAFSSDGKFLASVADDDDIVKLWDLSTETFKTIDERAVSITFSPDDKLLAIASVYDKLVIWDIEAGKAVRSSEYIYGPQTVVFSRETTIASILVNGSACLWDSASNEHQIFHFAGLKAGAFVANEKAIAFSTTDGHIKIFDIDRQEFTRDYFHGDHVALASSGIGRLASGGRYGNVLLWDLFVKGGKAATGHEKEVSMIRFSPDGTMVVTGSDDATLKIWDPLGTCKQTLTGHTKRVFSVVFPPDGKCFASGSWDGTVRLWDTATGAPGQTLGQLPEAVKQVTFSPDGTLLAATTSSTVKVWDVTTGGCRQTVEDSSDIFLSATISQNNAILVTGGYDAGLRLWDLETGDHKQKMGKAIVSVAISPDCQTVAGGNFDREVKIWVLSAASDPQVIRSEDVRSPSLRFSNDGQYLQVAQRSYKLSSGVVATSPSLELSKSLVFVTDEWVMRGEQKLLRVPPGYSANVSDSWQNTAVLGNQSGQVIFLQLDQ</sequence>
<accession>A0A2G7FIM1</accession>
<evidence type="ECO:0000256" key="2">
    <source>
        <dbReference type="ARBA" id="ARBA00022737"/>
    </source>
</evidence>
<feature type="repeat" description="WD" evidence="3">
    <location>
        <begin position="1086"/>
        <end position="1127"/>
    </location>
</feature>
<dbReference type="Gene3D" id="3.40.50.300">
    <property type="entry name" value="P-loop containing nucleotide triphosphate hydrolases"/>
    <property type="match status" value="1"/>
</dbReference>
<protein>
    <recommendedName>
        <fullName evidence="5">NACHT domain-containing protein</fullName>
    </recommendedName>
</protein>
<organism evidence="6 7">
    <name type="scientific">Aspergillus arachidicola</name>
    <dbReference type="NCBI Taxonomy" id="656916"/>
    <lineage>
        <taxon>Eukaryota</taxon>
        <taxon>Fungi</taxon>
        <taxon>Dikarya</taxon>
        <taxon>Ascomycota</taxon>
        <taxon>Pezizomycotina</taxon>
        <taxon>Eurotiomycetes</taxon>
        <taxon>Eurotiomycetidae</taxon>
        <taxon>Eurotiales</taxon>
        <taxon>Aspergillaceae</taxon>
        <taxon>Aspergillus</taxon>
        <taxon>Aspergillus subgen. Circumdati</taxon>
    </lineage>
</organism>
<feature type="repeat" description="WD" evidence="3">
    <location>
        <begin position="1286"/>
        <end position="1327"/>
    </location>
</feature>
<dbReference type="Gene3D" id="2.130.10.10">
    <property type="entry name" value="YVTN repeat-like/Quinoprotein amine dehydrogenase"/>
    <property type="match status" value="5"/>
</dbReference>
<dbReference type="InterPro" id="IPR020472">
    <property type="entry name" value="WD40_PAC1"/>
</dbReference>
<dbReference type="InterPro" id="IPR056884">
    <property type="entry name" value="NPHP3-like_N"/>
</dbReference>
<comment type="caution">
    <text evidence="6">The sequence shown here is derived from an EMBL/GenBank/DDBJ whole genome shotgun (WGS) entry which is preliminary data.</text>
</comment>
<dbReference type="Pfam" id="PF17100">
    <property type="entry name" value="NACHT_N"/>
    <property type="match status" value="1"/>
</dbReference>
<dbReference type="InterPro" id="IPR001680">
    <property type="entry name" value="WD40_rpt"/>
</dbReference>
<keyword evidence="2" id="KW-0677">Repeat</keyword>
<feature type="compositionally biased region" description="Low complexity" evidence="4">
    <location>
        <begin position="19"/>
        <end position="32"/>
    </location>
</feature>
<dbReference type="InterPro" id="IPR011047">
    <property type="entry name" value="Quinoprotein_ADH-like_sf"/>
</dbReference>
<feature type="region of interest" description="Disordered" evidence="4">
    <location>
        <begin position="14"/>
        <end position="78"/>
    </location>
</feature>
<dbReference type="PANTHER" id="PTHR19848:SF8">
    <property type="entry name" value="F-BOX AND WD REPEAT DOMAIN CONTAINING 7"/>
    <property type="match status" value="1"/>
</dbReference>
<dbReference type="CDD" id="cd00200">
    <property type="entry name" value="WD40"/>
    <property type="match status" value="1"/>
</dbReference>
<evidence type="ECO:0000256" key="3">
    <source>
        <dbReference type="PROSITE-ProRule" id="PRU00221"/>
    </source>
</evidence>
<dbReference type="PROSITE" id="PS50294">
    <property type="entry name" value="WD_REPEATS_REGION"/>
    <property type="match status" value="3"/>
</dbReference>
<dbReference type="InterPro" id="IPR031359">
    <property type="entry name" value="NACHT_N"/>
</dbReference>
<evidence type="ECO:0000259" key="5">
    <source>
        <dbReference type="PROSITE" id="PS50837"/>
    </source>
</evidence>
<dbReference type="SUPFAM" id="SSF52540">
    <property type="entry name" value="P-loop containing nucleoside triphosphate hydrolases"/>
    <property type="match status" value="1"/>
</dbReference>
<feature type="repeat" description="WD" evidence="3">
    <location>
        <begin position="1369"/>
        <end position="1410"/>
    </location>
</feature>
<evidence type="ECO:0000313" key="7">
    <source>
        <dbReference type="Proteomes" id="UP000231358"/>
    </source>
</evidence>
<name>A0A2G7FIM1_9EURO</name>
<dbReference type="PROSITE" id="PS50082">
    <property type="entry name" value="WD_REPEATS_2"/>
    <property type="match status" value="5"/>
</dbReference>
<dbReference type="InterPro" id="IPR027417">
    <property type="entry name" value="P-loop_NTPase"/>
</dbReference>
<dbReference type="SMART" id="SM00320">
    <property type="entry name" value="WD40"/>
    <property type="match status" value="12"/>
</dbReference>
<feature type="repeat" description="WD" evidence="3">
    <location>
        <begin position="1328"/>
        <end position="1368"/>
    </location>
</feature>
<dbReference type="Pfam" id="PF00400">
    <property type="entry name" value="WD40"/>
    <property type="match status" value="6"/>
</dbReference>
<dbReference type="PROSITE" id="PS00678">
    <property type="entry name" value="WD_REPEATS_1"/>
    <property type="match status" value="1"/>
</dbReference>
<dbReference type="SUPFAM" id="SSF50998">
    <property type="entry name" value="Quinoprotein alcohol dehydrogenase-like"/>
    <property type="match status" value="1"/>
</dbReference>
<keyword evidence="1 3" id="KW-0853">WD repeat</keyword>
<proteinExistence type="predicted"/>
<evidence type="ECO:0000256" key="4">
    <source>
        <dbReference type="SAM" id="MobiDB-lite"/>
    </source>
</evidence>
<evidence type="ECO:0000256" key="1">
    <source>
        <dbReference type="ARBA" id="ARBA00022574"/>
    </source>
</evidence>
<dbReference type="Proteomes" id="UP000231358">
    <property type="component" value="Unassembled WGS sequence"/>
</dbReference>
<dbReference type="PANTHER" id="PTHR19848">
    <property type="entry name" value="WD40 REPEAT PROTEIN"/>
    <property type="match status" value="1"/>
</dbReference>
<evidence type="ECO:0000313" key="6">
    <source>
        <dbReference type="EMBL" id="PIG80477.1"/>
    </source>
</evidence>